<dbReference type="PROSITE" id="PS00010">
    <property type="entry name" value="ASX_HYDROXYL"/>
    <property type="match status" value="1"/>
</dbReference>
<dbReference type="GO" id="GO:0005509">
    <property type="term" value="F:calcium ion binding"/>
    <property type="evidence" value="ECO:0007669"/>
    <property type="project" value="InterPro"/>
</dbReference>
<protein>
    <submittedName>
        <fullName evidence="11">Uncharacterized protein</fullName>
    </submittedName>
</protein>
<dbReference type="PROSITE" id="PS01187">
    <property type="entry name" value="EGF_CA"/>
    <property type="match status" value="1"/>
</dbReference>
<reference evidence="11" key="1">
    <citation type="submission" date="2021-04" db="EMBL/GenBank/DDBJ databases">
        <authorList>
            <consortium name="Molecular Ecology Group"/>
        </authorList>
    </citation>
    <scope>NUCLEOTIDE SEQUENCE</scope>
</reference>
<keyword evidence="1 5" id="KW-0245">EGF-like domain</keyword>
<feature type="domain" description="TNFR-Cys" evidence="10">
    <location>
        <begin position="161"/>
        <end position="205"/>
    </location>
</feature>
<evidence type="ECO:0000256" key="6">
    <source>
        <dbReference type="PROSITE-ProRule" id="PRU00206"/>
    </source>
</evidence>
<keyword evidence="3" id="KW-0677">Repeat</keyword>
<feature type="non-terminal residue" evidence="11">
    <location>
        <position position="1008"/>
    </location>
</feature>
<feature type="chain" id="PRO_5035756494" evidence="8">
    <location>
        <begin position="21"/>
        <end position="1008"/>
    </location>
</feature>
<dbReference type="FunFam" id="2.10.25.10:FF:000038">
    <property type="entry name" value="Fibrillin 2"/>
    <property type="match status" value="1"/>
</dbReference>
<keyword evidence="2 8" id="KW-0732">Signal</keyword>
<dbReference type="PROSITE" id="PS50050">
    <property type="entry name" value="TNFR_NGFR_2"/>
    <property type="match status" value="1"/>
</dbReference>
<dbReference type="InterPro" id="IPR000152">
    <property type="entry name" value="EGF-type_Asp/Asn_hydroxyl_site"/>
</dbReference>
<gene>
    <name evidence="11" type="ORF">CUNI_LOCUS11230</name>
</gene>
<feature type="domain" description="EGF-like" evidence="9">
    <location>
        <begin position="116"/>
        <end position="156"/>
    </location>
</feature>
<keyword evidence="4 6" id="KW-1015">Disulfide bond</keyword>
<evidence type="ECO:0000259" key="10">
    <source>
        <dbReference type="PROSITE" id="PS50050"/>
    </source>
</evidence>
<accession>A0A8S3ZF37</accession>
<feature type="transmembrane region" description="Helical" evidence="7">
    <location>
        <begin position="833"/>
        <end position="857"/>
    </location>
</feature>
<dbReference type="SMART" id="SM00179">
    <property type="entry name" value="EGF_CA"/>
    <property type="match status" value="1"/>
</dbReference>
<evidence type="ECO:0000256" key="2">
    <source>
        <dbReference type="ARBA" id="ARBA00022729"/>
    </source>
</evidence>
<comment type="caution">
    <text evidence="11">The sequence shown here is derived from an EMBL/GenBank/DDBJ whole genome shotgun (WGS) entry which is preliminary data.</text>
</comment>
<dbReference type="EMBL" id="CAJHNH020002124">
    <property type="protein sequence ID" value="CAG5125672.1"/>
    <property type="molecule type" value="Genomic_DNA"/>
</dbReference>
<feature type="transmembrane region" description="Helical" evidence="7">
    <location>
        <begin position="878"/>
        <end position="903"/>
    </location>
</feature>
<dbReference type="PROSITE" id="PS50026">
    <property type="entry name" value="EGF_3"/>
    <property type="match status" value="1"/>
</dbReference>
<feature type="repeat" description="TNFR-Cys" evidence="6">
    <location>
        <begin position="161"/>
        <end position="205"/>
    </location>
</feature>
<evidence type="ECO:0000259" key="9">
    <source>
        <dbReference type="PROSITE" id="PS50026"/>
    </source>
</evidence>
<evidence type="ECO:0000256" key="4">
    <source>
        <dbReference type="ARBA" id="ARBA00023157"/>
    </source>
</evidence>
<organism evidence="11 12">
    <name type="scientific">Candidula unifasciata</name>
    <dbReference type="NCBI Taxonomy" id="100452"/>
    <lineage>
        <taxon>Eukaryota</taxon>
        <taxon>Metazoa</taxon>
        <taxon>Spiralia</taxon>
        <taxon>Lophotrochozoa</taxon>
        <taxon>Mollusca</taxon>
        <taxon>Gastropoda</taxon>
        <taxon>Heterobranchia</taxon>
        <taxon>Euthyneura</taxon>
        <taxon>Panpulmonata</taxon>
        <taxon>Eupulmonata</taxon>
        <taxon>Stylommatophora</taxon>
        <taxon>Helicina</taxon>
        <taxon>Helicoidea</taxon>
        <taxon>Geomitridae</taxon>
        <taxon>Candidula</taxon>
    </lineage>
</organism>
<name>A0A8S3ZF37_9EUPU</name>
<sequence>MNLTLLSTLCVLTLVSGVYSSRGSDETIVDITVFAPSYFFTNATRVFFNFNKDTELVSNKEASVLVYDVSKPLIDKNLNLLKPCFNISCEQGCDESNGECICFKGYKLSNTGECIDVNECMEGKAKCDLAAGCYNRKGTYDCMCGEDYYGTGKTCRECKLKCPDKYYEVQPCAKEIQKICKACTQSCRAGYFMAQPCSSHENAMCRVCRPECLPGEFESRQCTNYHDRECKNLTQLTPPLTSTNVILEEKRHVKEDRAKLDKLPAHYVGFTRYKLFRGSGIHLELTVRFIDAAQQFLPINVSQPFSLDLVAPSVLRSYSVQHFCPSPVPDYYILRYKKLEDVTFKQNDNGSIDSCDLHKSSGDLLPPLTGHNLTFLCSQPGSLTNIFSIDEDFFKARTKWVDKSKRCQRNSRACESCTRKCGTENLFSGDPTCSVAGGDDFGESPRLMMCYNCCVKRNCSSDCKDYNKRKCQPEQCSKGNLLEFTMEPSWDSSQDGRFFCPIGPSRHQHLLELDYSVHAEASLEPLHVSKVLIYGDKTWEDTGAMQYSDGILDITVNSSLGIVPNFLEGGTNPQSGIFKVGTYKSHGSQLGTSAIRPDFVFIRPADPHGVPAMPGAHQECTHTALNSMLLASNMENPYIYNQRLEAVANGSVPFVVTSKAQDPLVLATLPRGLSILKKLFSPVTLNVNSFSSDLTQNSTHWLVSVHGETLKCPGFLHIALLDPHYSSQILFDCDAAILCPSRFSITFALPSTDKLGLHKDIIIAVTDQKGVNHFRIYRKTSLKEDITEDIDNEMESKTVTVDMSAHFAVREEREKKEDGNNNQAKDMMNLPLAFPYLLMLSGCILLLLVLAILGLCFQPALPMPDTPYARWYHPFFATGYMMFQFAYSAFVSGTMFFLILTVITSHHVNFVMSHGQLGAMNTASSHIELLQLQRHLEGEINRQDLLADASQKICMQDMRKIVSDLKKFHQSLLDSTKDVFERNRLDLLLSQQKLHVREKLMKDLDHFR</sequence>
<evidence type="ECO:0000313" key="11">
    <source>
        <dbReference type="EMBL" id="CAG5125672.1"/>
    </source>
</evidence>
<comment type="caution">
    <text evidence="5">Lacks conserved residue(s) required for the propagation of feature annotation.</text>
</comment>
<evidence type="ECO:0000313" key="12">
    <source>
        <dbReference type="Proteomes" id="UP000678393"/>
    </source>
</evidence>
<dbReference type="InterPro" id="IPR001368">
    <property type="entry name" value="TNFR/NGFR_Cys_rich_reg"/>
</dbReference>
<keyword evidence="7" id="KW-1133">Transmembrane helix</keyword>
<dbReference type="Gene3D" id="2.10.25.10">
    <property type="entry name" value="Laminin"/>
    <property type="match status" value="1"/>
</dbReference>
<evidence type="ECO:0000256" key="5">
    <source>
        <dbReference type="PROSITE-ProRule" id="PRU00076"/>
    </source>
</evidence>
<dbReference type="AlphaFoldDB" id="A0A8S3ZF37"/>
<evidence type="ECO:0000256" key="3">
    <source>
        <dbReference type="ARBA" id="ARBA00022737"/>
    </source>
</evidence>
<dbReference type="InterPro" id="IPR018097">
    <property type="entry name" value="EGF_Ca-bd_CS"/>
</dbReference>
<dbReference type="InterPro" id="IPR000742">
    <property type="entry name" value="EGF"/>
</dbReference>
<dbReference type="Proteomes" id="UP000678393">
    <property type="component" value="Unassembled WGS sequence"/>
</dbReference>
<evidence type="ECO:0000256" key="1">
    <source>
        <dbReference type="ARBA" id="ARBA00022536"/>
    </source>
</evidence>
<evidence type="ECO:0000256" key="7">
    <source>
        <dbReference type="SAM" id="Phobius"/>
    </source>
</evidence>
<keyword evidence="12" id="KW-1185">Reference proteome</keyword>
<keyword evidence="7" id="KW-0812">Transmembrane</keyword>
<feature type="signal peptide" evidence="8">
    <location>
        <begin position="1"/>
        <end position="20"/>
    </location>
</feature>
<dbReference type="InterPro" id="IPR001881">
    <property type="entry name" value="EGF-like_Ca-bd_dom"/>
</dbReference>
<feature type="disulfide bond" evidence="6">
    <location>
        <begin position="187"/>
        <end position="205"/>
    </location>
</feature>
<evidence type="ECO:0000256" key="8">
    <source>
        <dbReference type="SAM" id="SignalP"/>
    </source>
</evidence>
<keyword evidence="7" id="KW-0472">Membrane</keyword>
<dbReference type="OrthoDB" id="5965479at2759"/>
<proteinExistence type="predicted"/>